<protein>
    <submittedName>
        <fullName evidence="2">Rna polymerase ii transcription factor siii subunit a</fullName>
    </submittedName>
</protein>
<dbReference type="OrthoDB" id="21513at2759"/>
<feature type="compositionally biased region" description="Low complexity" evidence="1">
    <location>
        <begin position="387"/>
        <end position="397"/>
    </location>
</feature>
<dbReference type="Proteomes" id="UP000016923">
    <property type="component" value="Unassembled WGS sequence"/>
</dbReference>
<dbReference type="GO" id="GO:0006368">
    <property type="term" value="P:transcription elongation by RNA polymerase II"/>
    <property type="evidence" value="ECO:0007669"/>
    <property type="project" value="InterPro"/>
</dbReference>
<feature type="region of interest" description="Disordered" evidence="1">
    <location>
        <begin position="162"/>
        <end position="196"/>
    </location>
</feature>
<dbReference type="Gene3D" id="6.10.250.3180">
    <property type="match status" value="1"/>
</dbReference>
<organism evidence="2 3">
    <name type="scientific">Ophiostoma piceae (strain UAMH 11346)</name>
    <name type="common">Sap stain fungus</name>
    <dbReference type="NCBI Taxonomy" id="1262450"/>
    <lineage>
        <taxon>Eukaryota</taxon>
        <taxon>Fungi</taxon>
        <taxon>Dikarya</taxon>
        <taxon>Ascomycota</taxon>
        <taxon>Pezizomycotina</taxon>
        <taxon>Sordariomycetes</taxon>
        <taxon>Sordariomycetidae</taxon>
        <taxon>Ophiostomatales</taxon>
        <taxon>Ophiostomataceae</taxon>
        <taxon>Ophiostoma</taxon>
    </lineage>
</organism>
<reference evidence="2 3" key="1">
    <citation type="journal article" date="2013" name="BMC Genomics">
        <title>The genome and transcriptome of the pine saprophyte Ophiostoma piceae, and a comparison with the bark beetle-associated pine pathogen Grosmannia clavigera.</title>
        <authorList>
            <person name="Haridas S."/>
            <person name="Wang Y."/>
            <person name="Lim L."/>
            <person name="Massoumi Alamouti S."/>
            <person name="Jackman S."/>
            <person name="Docking R."/>
            <person name="Robertson G."/>
            <person name="Birol I."/>
            <person name="Bohlmann J."/>
            <person name="Breuil C."/>
        </authorList>
    </citation>
    <scope>NUCLEOTIDE SEQUENCE [LARGE SCALE GENOMIC DNA]</scope>
    <source>
        <strain evidence="2 3">UAMH 11346</strain>
    </source>
</reference>
<dbReference type="GO" id="GO:0070449">
    <property type="term" value="C:elongin complex"/>
    <property type="evidence" value="ECO:0007669"/>
    <property type="project" value="InterPro"/>
</dbReference>
<feature type="compositionally biased region" description="Acidic residues" evidence="1">
    <location>
        <begin position="355"/>
        <end position="367"/>
    </location>
</feature>
<dbReference type="eggNOG" id="ENOG502SF7P">
    <property type="taxonomic scope" value="Eukaryota"/>
</dbReference>
<evidence type="ECO:0000313" key="3">
    <source>
        <dbReference type="Proteomes" id="UP000016923"/>
    </source>
</evidence>
<dbReference type="VEuPathDB" id="FungiDB:F503_03230"/>
<dbReference type="Pfam" id="PF06881">
    <property type="entry name" value="Elongin_A"/>
    <property type="match status" value="1"/>
</dbReference>
<dbReference type="InterPro" id="IPR010684">
    <property type="entry name" value="RNA_pol_II_trans_fac_SIII_A"/>
</dbReference>
<feature type="region of interest" description="Disordered" evidence="1">
    <location>
        <begin position="309"/>
        <end position="485"/>
    </location>
</feature>
<dbReference type="STRING" id="1262450.S3CK25"/>
<evidence type="ECO:0000256" key="1">
    <source>
        <dbReference type="SAM" id="MobiDB-lite"/>
    </source>
</evidence>
<accession>S3CK25</accession>
<keyword evidence="3" id="KW-1185">Reference proteome</keyword>
<feature type="compositionally biased region" description="Low complexity" evidence="1">
    <location>
        <begin position="419"/>
        <end position="443"/>
    </location>
</feature>
<sequence length="485" mass="52696">MPVIQVTERRQGPRSLKSMALTVALRNASQITDLGDMAFADAAPILRHVDNPDQLHMLESNSPNFTDNPKNMTSVWTRLLTKKLPGWDTDDWEDKYGLTDDDRASMSWYEIFKIIKEARDRAVAADTAKLLQDMQGHRQAKENKSTHIVSSSRALNRITPGISTIKRRGPGGGPGMPSTLSFGGGSRTKTTTSQNVMKRVRREAKESLKVTQLSRVNAHSLTSSTSAAVAARNQIRHAPAAMLNDHRVAHKKDILATAAAASGSIGIRAPRRSRLADERAMLDSSGRGIPGTGLGVGNSAHEARLLALKRGSAGGKPANATASSTSSRPRYDSPEHERPSKSQSHSNTKKRHAEDEEPWDDLFDDGEDNGHSGKNGGYESYDERPSIKTTSYSSSSSKRPRLTIDDLESGYEDERPARKAPASSSRPSASTYSSSSSASRIPPVKQLPVREPPPPSYVPKASPSKGPPPGGRKKGVDIFMRPKKR</sequence>
<dbReference type="HOGENOM" id="CLU_562707_0_0_1"/>
<evidence type="ECO:0000313" key="2">
    <source>
        <dbReference type="EMBL" id="EPE06803.1"/>
    </source>
</evidence>
<feature type="compositionally biased region" description="Polar residues" evidence="1">
    <location>
        <begin position="187"/>
        <end position="196"/>
    </location>
</feature>
<dbReference type="EMBL" id="KE148152">
    <property type="protein sequence ID" value="EPE06803.1"/>
    <property type="molecule type" value="Genomic_DNA"/>
</dbReference>
<gene>
    <name evidence="2" type="ORF">F503_03230</name>
</gene>
<proteinExistence type="predicted"/>
<dbReference type="AlphaFoldDB" id="S3CK25"/>
<feature type="compositionally biased region" description="Basic and acidic residues" evidence="1">
    <location>
        <begin position="329"/>
        <end position="340"/>
    </location>
</feature>
<dbReference type="PANTHER" id="PTHR47543:SF2">
    <property type="entry name" value="RNA POLYMERASE II TRANSCRIPTION FACTOR SIII SUBUNIT A"/>
    <property type="match status" value="1"/>
</dbReference>
<name>S3CK25_OPHP1</name>
<dbReference type="PANTHER" id="PTHR47543">
    <property type="entry name" value="OS08G0169600 PROTEIN"/>
    <property type="match status" value="1"/>
</dbReference>
<dbReference type="OMA" id="NGAITIC"/>